<accession>A0A3D8VT64</accession>
<dbReference type="RefSeq" id="WP_115893224.1">
    <property type="nucleotide sequence ID" value="NZ_QTLC01000005.1"/>
</dbReference>
<dbReference type="Proteomes" id="UP000257032">
    <property type="component" value="Unassembled WGS sequence"/>
</dbReference>
<evidence type="ECO:0000259" key="3">
    <source>
        <dbReference type="Pfam" id="PF13649"/>
    </source>
</evidence>
<dbReference type="InterPro" id="IPR041698">
    <property type="entry name" value="Methyltransf_25"/>
</dbReference>
<gene>
    <name evidence="4" type="ORF">DXT76_00965</name>
</gene>
<keyword evidence="1 4" id="KW-0489">Methyltransferase</keyword>
<dbReference type="SUPFAM" id="SSF53335">
    <property type="entry name" value="S-adenosyl-L-methionine-dependent methyltransferases"/>
    <property type="match status" value="1"/>
</dbReference>
<dbReference type="InterPro" id="IPR051052">
    <property type="entry name" value="Diverse_substrate_MTase"/>
</dbReference>
<sequence>MEEYGTDLFKGSASYYSRYRPMYPASLIRFLVEEFSLNGEQNLLDLGCGTGQLTIRFSDWTNKIVGIDTEPEMINEAKRLHQQVRLGQIQWFNGTLEQYKESHNDRFTLVILAKAFHWMNRSRVLEELYDLIPDGGGVAIIDNYDPDKSLKPWQVKLNELIEWYGKERRAGKSTYTHPLISHEEVISNSKFEVTVHTLPTYQINWTIESILGNLYSTSYGARRFLGNKVEEFEKEVQEALMNFSTSGEFKETVNVSVKLGRK</sequence>
<protein>
    <submittedName>
        <fullName evidence="4">Class I SAM-dependent methyltransferase</fullName>
    </submittedName>
</protein>
<dbReference type="EMBL" id="QTLC01000005">
    <property type="protein sequence ID" value="RDY72624.1"/>
    <property type="molecule type" value="Genomic_DNA"/>
</dbReference>
<dbReference type="AlphaFoldDB" id="A0A3D8VT64"/>
<evidence type="ECO:0000256" key="1">
    <source>
        <dbReference type="ARBA" id="ARBA00022603"/>
    </source>
</evidence>
<dbReference type="PANTHER" id="PTHR44942:SF4">
    <property type="entry name" value="METHYLTRANSFERASE TYPE 11 DOMAIN-CONTAINING PROTEIN"/>
    <property type="match status" value="1"/>
</dbReference>
<dbReference type="CDD" id="cd02440">
    <property type="entry name" value="AdoMet_MTases"/>
    <property type="match status" value="1"/>
</dbReference>
<evidence type="ECO:0000313" key="4">
    <source>
        <dbReference type="EMBL" id="RDY72624.1"/>
    </source>
</evidence>
<reference evidence="4 5" key="1">
    <citation type="submission" date="2018-08" db="EMBL/GenBank/DDBJ databases">
        <title>Genome sequence of strict halophilic Halobacillus trueperi SS1 isolated from Lunsu, a salty water body of North West Himalayas.</title>
        <authorList>
            <person name="Gupta S."/>
            <person name="Sharma P."/>
            <person name="Dev K."/>
            <person name="Baumler D."/>
            <person name="Sourirajan A."/>
        </authorList>
    </citation>
    <scope>NUCLEOTIDE SEQUENCE [LARGE SCALE GENOMIC DNA]</scope>
    <source>
        <strain evidence="4 5">SS1</strain>
    </source>
</reference>
<name>A0A3D8VT64_9BACI</name>
<dbReference type="Pfam" id="PF13649">
    <property type="entry name" value="Methyltransf_25"/>
    <property type="match status" value="1"/>
</dbReference>
<evidence type="ECO:0000313" key="5">
    <source>
        <dbReference type="Proteomes" id="UP000257032"/>
    </source>
</evidence>
<evidence type="ECO:0000256" key="2">
    <source>
        <dbReference type="ARBA" id="ARBA00022679"/>
    </source>
</evidence>
<organism evidence="4 5">
    <name type="scientific">Halobacillus trueperi</name>
    <dbReference type="NCBI Taxonomy" id="156205"/>
    <lineage>
        <taxon>Bacteria</taxon>
        <taxon>Bacillati</taxon>
        <taxon>Bacillota</taxon>
        <taxon>Bacilli</taxon>
        <taxon>Bacillales</taxon>
        <taxon>Bacillaceae</taxon>
        <taxon>Halobacillus</taxon>
    </lineage>
</organism>
<dbReference type="GO" id="GO:0032259">
    <property type="term" value="P:methylation"/>
    <property type="evidence" value="ECO:0007669"/>
    <property type="project" value="UniProtKB-KW"/>
</dbReference>
<dbReference type="Gene3D" id="3.40.50.150">
    <property type="entry name" value="Vaccinia Virus protein VP39"/>
    <property type="match status" value="1"/>
</dbReference>
<comment type="caution">
    <text evidence="4">The sequence shown here is derived from an EMBL/GenBank/DDBJ whole genome shotgun (WGS) entry which is preliminary data.</text>
</comment>
<dbReference type="PANTHER" id="PTHR44942">
    <property type="entry name" value="METHYLTRANSF_11 DOMAIN-CONTAINING PROTEIN"/>
    <property type="match status" value="1"/>
</dbReference>
<proteinExistence type="predicted"/>
<keyword evidence="2 4" id="KW-0808">Transferase</keyword>
<feature type="domain" description="Methyltransferase" evidence="3">
    <location>
        <begin position="44"/>
        <end position="136"/>
    </location>
</feature>
<dbReference type="GO" id="GO:0008168">
    <property type="term" value="F:methyltransferase activity"/>
    <property type="evidence" value="ECO:0007669"/>
    <property type="project" value="UniProtKB-KW"/>
</dbReference>
<dbReference type="InterPro" id="IPR029063">
    <property type="entry name" value="SAM-dependent_MTases_sf"/>
</dbReference>